<reference evidence="2 3" key="1">
    <citation type="submission" date="2017-05" db="EMBL/GenBank/DDBJ databases">
        <authorList>
            <person name="Varghese N."/>
            <person name="Submissions S."/>
        </authorList>
    </citation>
    <scope>NUCLEOTIDE SEQUENCE [LARGE SCALE GENOMIC DNA]</scope>
    <source>
        <strain evidence="2 3">DSM 100094</strain>
    </source>
</reference>
<feature type="transmembrane region" description="Helical" evidence="1">
    <location>
        <begin position="44"/>
        <end position="64"/>
    </location>
</feature>
<dbReference type="Proteomes" id="UP000319014">
    <property type="component" value="Unassembled WGS sequence"/>
</dbReference>
<dbReference type="EMBL" id="FXTK01000019">
    <property type="protein sequence ID" value="SMO93001.1"/>
    <property type="molecule type" value="Genomic_DNA"/>
</dbReference>
<keyword evidence="3" id="KW-1185">Reference proteome</keyword>
<accession>A0A521FBI6</accession>
<keyword evidence="1" id="KW-1133">Transmembrane helix</keyword>
<feature type="transmembrane region" description="Helical" evidence="1">
    <location>
        <begin position="12"/>
        <end position="38"/>
    </location>
</feature>
<protein>
    <submittedName>
        <fullName evidence="2">Uncharacterized protein</fullName>
    </submittedName>
</protein>
<keyword evidence="1" id="KW-0812">Transmembrane</keyword>
<name>A0A521FBI6_9RHOB</name>
<evidence type="ECO:0000256" key="1">
    <source>
        <dbReference type="SAM" id="Phobius"/>
    </source>
</evidence>
<evidence type="ECO:0000313" key="3">
    <source>
        <dbReference type="Proteomes" id="UP000319014"/>
    </source>
</evidence>
<sequence>MTTGRDFHSAVCWLGTAIWVAMWLALGAEIGAALGWIIGQTERGAWAGLLLQGIILAWLLRPLAQNVR</sequence>
<gene>
    <name evidence="2" type="ORF">SAMN06265221_11941</name>
</gene>
<dbReference type="RefSeq" id="WP_142664369.1">
    <property type="nucleotide sequence ID" value="NZ_FXTK01000019.1"/>
</dbReference>
<organism evidence="2 3">
    <name type="scientific">Paracoccus laeviglucosivorans</name>
    <dbReference type="NCBI Taxonomy" id="1197861"/>
    <lineage>
        <taxon>Bacteria</taxon>
        <taxon>Pseudomonadati</taxon>
        <taxon>Pseudomonadota</taxon>
        <taxon>Alphaproteobacteria</taxon>
        <taxon>Rhodobacterales</taxon>
        <taxon>Paracoccaceae</taxon>
        <taxon>Paracoccus</taxon>
    </lineage>
</organism>
<keyword evidence="1" id="KW-0472">Membrane</keyword>
<proteinExistence type="predicted"/>
<dbReference type="AlphaFoldDB" id="A0A521FBI6"/>
<evidence type="ECO:0000313" key="2">
    <source>
        <dbReference type="EMBL" id="SMO93001.1"/>
    </source>
</evidence>